<evidence type="ECO:0000313" key="2">
    <source>
        <dbReference type="EMBL" id="SFP00538.1"/>
    </source>
</evidence>
<proteinExistence type="predicted"/>
<evidence type="ECO:0000313" key="3">
    <source>
        <dbReference type="Proteomes" id="UP000183413"/>
    </source>
</evidence>
<dbReference type="RefSeq" id="WP_218163781.1">
    <property type="nucleotide sequence ID" value="NZ_FOVH01000011.1"/>
</dbReference>
<dbReference type="AlphaFoldDB" id="A0A1I5LT73"/>
<dbReference type="InParanoid" id="A0A1I5LT73"/>
<organism evidence="2 3">
    <name type="scientific">Actinomadura madurae</name>
    <dbReference type="NCBI Taxonomy" id="1993"/>
    <lineage>
        <taxon>Bacteria</taxon>
        <taxon>Bacillati</taxon>
        <taxon>Actinomycetota</taxon>
        <taxon>Actinomycetes</taxon>
        <taxon>Streptosporangiales</taxon>
        <taxon>Thermomonosporaceae</taxon>
        <taxon>Actinomadura</taxon>
    </lineage>
</organism>
<dbReference type="NCBIfam" id="TIGR01764">
    <property type="entry name" value="excise"/>
    <property type="match status" value="1"/>
</dbReference>
<dbReference type="GO" id="GO:0003677">
    <property type="term" value="F:DNA binding"/>
    <property type="evidence" value="ECO:0007669"/>
    <property type="project" value="InterPro"/>
</dbReference>
<dbReference type="Pfam" id="PF12728">
    <property type="entry name" value="HTH_17"/>
    <property type="match status" value="1"/>
</dbReference>
<dbReference type="Proteomes" id="UP000183413">
    <property type="component" value="Unassembled WGS sequence"/>
</dbReference>
<evidence type="ECO:0000259" key="1">
    <source>
        <dbReference type="Pfam" id="PF12728"/>
    </source>
</evidence>
<dbReference type="InterPro" id="IPR041657">
    <property type="entry name" value="HTH_17"/>
</dbReference>
<feature type="domain" description="Helix-turn-helix" evidence="1">
    <location>
        <begin position="17"/>
        <end position="70"/>
    </location>
</feature>
<reference evidence="2 3" key="1">
    <citation type="submission" date="2016-10" db="EMBL/GenBank/DDBJ databases">
        <authorList>
            <person name="de Groot N.N."/>
        </authorList>
    </citation>
    <scope>NUCLEOTIDE SEQUENCE [LARGE SCALE GENOMIC DNA]</scope>
    <source>
        <strain evidence="2 3">DSM 43067</strain>
    </source>
</reference>
<gene>
    <name evidence="2" type="ORF">SAMN04489713_11114</name>
</gene>
<dbReference type="InterPro" id="IPR010093">
    <property type="entry name" value="SinI_DNA-bd"/>
</dbReference>
<name>A0A1I5LT73_9ACTN</name>
<accession>A0A1I5LT73</accession>
<dbReference type="EMBL" id="FOVH01000011">
    <property type="protein sequence ID" value="SFP00538.1"/>
    <property type="molecule type" value="Genomic_DNA"/>
</dbReference>
<sequence>MSKAKAEVSPINLGERLLTVAEAAEVLSTSERFPRRLIAERRIRFVRLGEPGRRGHVRIPESALREYIAGGLVEPMTASDVWRAA</sequence>
<protein>
    <submittedName>
        <fullName evidence="2">DNA binding domain-containing protein, excisionase family</fullName>
    </submittedName>
</protein>
<keyword evidence="3" id="KW-1185">Reference proteome</keyword>
<dbReference type="STRING" id="1993.SAMN04489713_11114"/>